<feature type="transmembrane region" description="Helical" evidence="7">
    <location>
        <begin position="272"/>
        <end position="291"/>
    </location>
</feature>
<evidence type="ECO:0000313" key="10">
    <source>
        <dbReference type="EMBL" id="QNN53626.1"/>
    </source>
</evidence>
<dbReference type="InterPro" id="IPR000515">
    <property type="entry name" value="MetI-like"/>
</dbReference>
<dbReference type="GO" id="GO:0055085">
    <property type="term" value="P:transmembrane transport"/>
    <property type="evidence" value="ECO:0007669"/>
    <property type="project" value="InterPro"/>
</dbReference>
<dbReference type="PANTHER" id="PTHR43744">
    <property type="entry name" value="ABC TRANSPORTER PERMEASE PROTEIN MG189-RELATED-RELATED"/>
    <property type="match status" value="1"/>
</dbReference>
<name>A0A7G9RDF1_9ACTN</name>
<dbReference type="AlphaFoldDB" id="A0A7G9RDF1"/>
<sequence length="306" mass="33995">MTTATPVPVTSEVRTSRPPAPEPRIRAPRVLAYAFLITFSIGMITPILWAFYMSLRPVSETIRKGNLSWPDTLTFDNYVQAWQRADLGSYFLNTLTIVIPAIIVVLLLSTFVAYGLARFSFRFNLALLMLFTAGNLLPQQVVITPLYRLYLHLPAPWTDSGVWANSQFGVVMIHIAFQMGFCTFVMSSYMKTLPVELTEAALVDGASVWRQFWQVILPLCRAPLAALATLEFTWIYNDFFWALVLMIGRGEDQPITTALASLNGTFFTDDNLVAAGSLITAVPTIVVFIVLQKHFVGGLTLGANKG</sequence>
<dbReference type="KEGG" id="nmes:H9L09_04160"/>
<feature type="transmembrane region" description="Helical" evidence="7">
    <location>
        <begin position="90"/>
        <end position="113"/>
    </location>
</feature>
<evidence type="ECO:0000259" key="9">
    <source>
        <dbReference type="PROSITE" id="PS50928"/>
    </source>
</evidence>
<dbReference type="PROSITE" id="PS50928">
    <property type="entry name" value="ABC_TM1"/>
    <property type="match status" value="1"/>
</dbReference>
<evidence type="ECO:0000256" key="2">
    <source>
        <dbReference type="ARBA" id="ARBA00022448"/>
    </source>
</evidence>
<evidence type="ECO:0000256" key="3">
    <source>
        <dbReference type="ARBA" id="ARBA00022475"/>
    </source>
</evidence>
<dbReference type="InterPro" id="IPR035906">
    <property type="entry name" value="MetI-like_sf"/>
</dbReference>
<dbReference type="EMBL" id="CP060713">
    <property type="protein sequence ID" value="QNN53626.1"/>
    <property type="molecule type" value="Genomic_DNA"/>
</dbReference>
<proteinExistence type="inferred from homology"/>
<dbReference type="SUPFAM" id="SSF161098">
    <property type="entry name" value="MetI-like"/>
    <property type="match status" value="1"/>
</dbReference>
<feature type="region of interest" description="Disordered" evidence="8">
    <location>
        <begin position="1"/>
        <end position="21"/>
    </location>
</feature>
<evidence type="ECO:0000256" key="8">
    <source>
        <dbReference type="SAM" id="MobiDB-lite"/>
    </source>
</evidence>
<gene>
    <name evidence="10" type="ORF">H9L09_04160</name>
</gene>
<dbReference type="RefSeq" id="WP_187579467.1">
    <property type="nucleotide sequence ID" value="NZ_CP060713.1"/>
</dbReference>
<evidence type="ECO:0000313" key="11">
    <source>
        <dbReference type="Proteomes" id="UP000515947"/>
    </source>
</evidence>
<comment type="similarity">
    <text evidence="7">Belongs to the binding-protein-dependent transport system permease family.</text>
</comment>
<accession>A0A7G9RDF1</accession>
<evidence type="ECO:0000256" key="5">
    <source>
        <dbReference type="ARBA" id="ARBA00022989"/>
    </source>
</evidence>
<organism evidence="10 11">
    <name type="scientific">Nocardioides mesophilus</name>
    <dbReference type="NCBI Taxonomy" id="433659"/>
    <lineage>
        <taxon>Bacteria</taxon>
        <taxon>Bacillati</taxon>
        <taxon>Actinomycetota</taxon>
        <taxon>Actinomycetes</taxon>
        <taxon>Propionibacteriales</taxon>
        <taxon>Nocardioidaceae</taxon>
        <taxon>Nocardioides</taxon>
    </lineage>
</organism>
<evidence type="ECO:0000256" key="6">
    <source>
        <dbReference type="ARBA" id="ARBA00023136"/>
    </source>
</evidence>
<feature type="transmembrane region" description="Helical" evidence="7">
    <location>
        <begin position="167"/>
        <end position="186"/>
    </location>
</feature>
<comment type="subcellular location">
    <subcellularLocation>
        <location evidence="1 7">Cell membrane</location>
        <topology evidence="1 7">Multi-pass membrane protein</topology>
    </subcellularLocation>
</comment>
<dbReference type="Gene3D" id="1.10.3720.10">
    <property type="entry name" value="MetI-like"/>
    <property type="match status" value="1"/>
</dbReference>
<dbReference type="GO" id="GO:0005886">
    <property type="term" value="C:plasma membrane"/>
    <property type="evidence" value="ECO:0007669"/>
    <property type="project" value="UniProtKB-SubCell"/>
</dbReference>
<dbReference type="Pfam" id="PF00528">
    <property type="entry name" value="BPD_transp_1"/>
    <property type="match status" value="1"/>
</dbReference>
<dbReference type="CDD" id="cd06261">
    <property type="entry name" value="TM_PBP2"/>
    <property type="match status" value="1"/>
</dbReference>
<reference evidence="10 11" key="1">
    <citation type="submission" date="2020-08" db="EMBL/GenBank/DDBJ databases">
        <title>Genome sequence of Nocardioides mesophilus KACC 16243T.</title>
        <authorList>
            <person name="Hyun D.-W."/>
            <person name="Bae J.-W."/>
        </authorList>
    </citation>
    <scope>NUCLEOTIDE SEQUENCE [LARGE SCALE GENOMIC DNA]</scope>
    <source>
        <strain evidence="10 11">KACC 16243</strain>
    </source>
</reference>
<keyword evidence="4 7" id="KW-0812">Transmembrane</keyword>
<feature type="transmembrane region" description="Helical" evidence="7">
    <location>
        <begin position="30"/>
        <end position="52"/>
    </location>
</feature>
<keyword evidence="3" id="KW-1003">Cell membrane</keyword>
<evidence type="ECO:0000256" key="7">
    <source>
        <dbReference type="RuleBase" id="RU363032"/>
    </source>
</evidence>
<keyword evidence="11" id="KW-1185">Reference proteome</keyword>
<keyword evidence="5 7" id="KW-1133">Transmembrane helix</keyword>
<keyword evidence="2 7" id="KW-0813">Transport</keyword>
<evidence type="ECO:0000256" key="1">
    <source>
        <dbReference type="ARBA" id="ARBA00004651"/>
    </source>
</evidence>
<feature type="transmembrane region" description="Helical" evidence="7">
    <location>
        <begin position="125"/>
        <end position="147"/>
    </location>
</feature>
<feature type="domain" description="ABC transmembrane type-1" evidence="9">
    <location>
        <begin position="91"/>
        <end position="291"/>
    </location>
</feature>
<protein>
    <submittedName>
        <fullName evidence="10">Carbohydrate ABC transporter permease</fullName>
    </submittedName>
</protein>
<evidence type="ECO:0000256" key="4">
    <source>
        <dbReference type="ARBA" id="ARBA00022692"/>
    </source>
</evidence>
<keyword evidence="6 7" id="KW-0472">Membrane</keyword>
<dbReference type="Proteomes" id="UP000515947">
    <property type="component" value="Chromosome"/>
</dbReference>